<proteinExistence type="predicted"/>
<accession>A0A7X2MIL9</accession>
<dbReference type="AlphaFoldDB" id="A0A7X2MIL9"/>
<dbReference type="RefSeq" id="WP_187495275.1">
    <property type="nucleotide sequence ID" value="NZ_JACSWY010000018.1"/>
</dbReference>
<feature type="transmembrane region" description="Helical" evidence="1">
    <location>
        <begin position="38"/>
        <end position="60"/>
    </location>
</feature>
<protein>
    <recommendedName>
        <fullName evidence="4">Conjugal transfer protein TraS</fullName>
    </recommendedName>
</protein>
<comment type="caution">
    <text evidence="2">The sequence shown here is derived from an EMBL/GenBank/DDBJ whole genome shotgun (WGS) entry which is preliminary data.</text>
</comment>
<name>A0A7X2MIL9_ENTAG</name>
<feature type="transmembrane region" description="Helical" evidence="1">
    <location>
        <begin position="149"/>
        <end position="168"/>
    </location>
</feature>
<keyword evidence="1" id="KW-1133">Transmembrane helix</keyword>
<dbReference type="EMBL" id="WKLC01000008">
    <property type="protein sequence ID" value="MSE13731.1"/>
    <property type="molecule type" value="Genomic_DNA"/>
</dbReference>
<feature type="transmembrane region" description="Helical" evidence="1">
    <location>
        <begin position="126"/>
        <end position="143"/>
    </location>
</feature>
<keyword evidence="1" id="KW-0472">Membrane</keyword>
<evidence type="ECO:0000256" key="1">
    <source>
        <dbReference type="SAM" id="Phobius"/>
    </source>
</evidence>
<evidence type="ECO:0000313" key="3">
    <source>
        <dbReference type="Proteomes" id="UP000461948"/>
    </source>
</evidence>
<reference evidence="2 3" key="1">
    <citation type="submission" date="2019-11" db="EMBL/GenBank/DDBJ databases">
        <title>Draft Genome Sequence of Plant Growth-Promoting Rhizosphere-Associated Bacteria.</title>
        <authorList>
            <person name="Vasilyev I.Y."/>
            <person name="Radchenko V."/>
            <person name="Ilnitskaya E.V."/>
        </authorList>
    </citation>
    <scope>NUCLEOTIDE SEQUENCE [LARGE SCALE GENOMIC DNA]</scope>
    <source>
        <strain evidence="2 3">VRA_MhP_f</strain>
    </source>
</reference>
<gene>
    <name evidence="2" type="ORF">GKC49_00735</name>
</gene>
<keyword evidence="1" id="KW-0812">Transmembrane</keyword>
<sequence length="189" mass="20383">MENLTVAKINADISMITDGFSSGDRVIPSPAKLLKASVLVPAIAVVLSFLSILTVYVSVYCSEISLAGYWEYLISEGWAVILPTALVGVFFSFMIYGNLVVYLTIPKGVRAKSILFSHIRKLAQRTVAIFIILMISAALLAGLKPWLAFGVPALEVALLFVLNLVIGAEVNRLGVGLLIEKLSTLIKSI</sequence>
<dbReference type="Proteomes" id="UP000461948">
    <property type="component" value="Unassembled WGS sequence"/>
</dbReference>
<feature type="transmembrane region" description="Helical" evidence="1">
    <location>
        <begin position="80"/>
        <end position="105"/>
    </location>
</feature>
<evidence type="ECO:0008006" key="4">
    <source>
        <dbReference type="Google" id="ProtNLM"/>
    </source>
</evidence>
<evidence type="ECO:0000313" key="2">
    <source>
        <dbReference type="EMBL" id="MSE13731.1"/>
    </source>
</evidence>
<organism evidence="2 3">
    <name type="scientific">Enterobacter agglomerans</name>
    <name type="common">Erwinia herbicola</name>
    <name type="synonym">Pantoea agglomerans</name>
    <dbReference type="NCBI Taxonomy" id="549"/>
    <lineage>
        <taxon>Bacteria</taxon>
        <taxon>Pseudomonadati</taxon>
        <taxon>Pseudomonadota</taxon>
        <taxon>Gammaproteobacteria</taxon>
        <taxon>Enterobacterales</taxon>
        <taxon>Erwiniaceae</taxon>
        <taxon>Pantoea</taxon>
        <taxon>Pantoea agglomerans group</taxon>
    </lineage>
</organism>